<dbReference type="PANTHER" id="PTHR24038">
    <property type="entry name" value="STABILIN"/>
    <property type="match status" value="1"/>
</dbReference>
<dbReference type="GO" id="GO:0016020">
    <property type="term" value="C:membrane"/>
    <property type="evidence" value="ECO:0007669"/>
    <property type="project" value="UniProtKB-SubCell"/>
</dbReference>
<evidence type="ECO:0000256" key="10">
    <source>
        <dbReference type="PROSITE-ProRule" id="PRU00076"/>
    </source>
</evidence>
<dbReference type="SMART" id="SM00181">
    <property type="entry name" value="EGF"/>
    <property type="match status" value="4"/>
</dbReference>
<feature type="transmembrane region" description="Helical" evidence="13">
    <location>
        <begin position="549"/>
        <end position="573"/>
    </location>
</feature>
<evidence type="ECO:0000313" key="18">
    <source>
        <dbReference type="Proteomes" id="UP000472263"/>
    </source>
</evidence>
<feature type="domain" description="EGF-like" evidence="14">
    <location>
        <begin position="210"/>
        <end position="252"/>
    </location>
</feature>
<dbReference type="PROSITE" id="PS01186">
    <property type="entry name" value="EGF_2"/>
    <property type="match status" value="1"/>
</dbReference>
<dbReference type="InterPro" id="IPR002049">
    <property type="entry name" value="LE_dom"/>
</dbReference>
<dbReference type="SUPFAM" id="SSF57196">
    <property type="entry name" value="EGF/Laminin"/>
    <property type="match status" value="1"/>
</dbReference>
<evidence type="ECO:0000256" key="5">
    <source>
        <dbReference type="ARBA" id="ARBA00023136"/>
    </source>
</evidence>
<dbReference type="Gene3D" id="2.10.25.10">
    <property type="entry name" value="Laminin"/>
    <property type="match status" value="2"/>
</dbReference>
<evidence type="ECO:0000259" key="14">
    <source>
        <dbReference type="PROSITE" id="PS50026"/>
    </source>
</evidence>
<dbReference type="Gene3D" id="2.170.300.10">
    <property type="entry name" value="Tie2 ligand-binding domain superfamily"/>
    <property type="match status" value="1"/>
</dbReference>
<dbReference type="Pfam" id="PF02469">
    <property type="entry name" value="Fasciclin"/>
    <property type="match status" value="1"/>
</dbReference>
<dbReference type="PROSITE" id="PS01241">
    <property type="entry name" value="LINK_1"/>
    <property type="match status" value="1"/>
</dbReference>
<dbReference type="Pfam" id="PF00193">
    <property type="entry name" value="Xlink"/>
    <property type="match status" value="1"/>
</dbReference>
<dbReference type="SMART" id="SM00445">
    <property type="entry name" value="LINK"/>
    <property type="match status" value="1"/>
</dbReference>
<reference evidence="17" key="3">
    <citation type="submission" date="2025-09" db="UniProtKB">
        <authorList>
            <consortium name="Ensembl"/>
        </authorList>
    </citation>
    <scope>IDENTIFICATION</scope>
</reference>
<evidence type="ECO:0000256" key="6">
    <source>
        <dbReference type="ARBA" id="ARBA00023157"/>
    </source>
</evidence>
<dbReference type="Gene3D" id="2.30.180.10">
    <property type="entry name" value="FAS1 domain"/>
    <property type="match status" value="1"/>
</dbReference>
<dbReference type="Pfam" id="PF12947">
    <property type="entry name" value="EGF_3"/>
    <property type="match status" value="2"/>
</dbReference>
<feature type="disulfide bond" evidence="11">
    <location>
        <begin position="307"/>
        <end position="376"/>
    </location>
</feature>
<evidence type="ECO:0000259" key="15">
    <source>
        <dbReference type="PROSITE" id="PS50213"/>
    </source>
</evidence>
<feature type="disulfide bond" evidence="11">
    <location>
        <begin position="331"/>
        <end position="352"/>
    </location>
</feature>
<dbReference type="PRINTS" id="PR01265">
    <property type="entry name" value="LINKMODULE"/>
</dbReference>
<evidence type="ECO:0000256" key="9">
    <source>
        <dbReference type="ARBA" id="ARBA00023292"/>
    </source>
</evidence>
<feature type="domain" description="EGF-like" evidence="14">
    <location>
        <begin position="132"/>
        <end position="169"/>
    </location>
</feature>
<dbReference type="Gene3D" id="3.10.100.10">
    <property type="entry name" value="Mannose-Binding Protein A, subunit A"/>
    <property type="match status" value="1"/>
</dbReference>
<dbReference type="InterPro" id="IPR016187">
    <property type="entry name" value="CTDL_fold"/>
</dbReference>
<name>A0A667ZAU7_9TELE</name>
<dbReference type="InterPro" id="IPR036378">
    <property type="entry name" value="FAS1_dom_sf"/>
</dbReference>
<dbReference type="SMART" id="SM00554">
    <property type="entry name" value="FAS1"/>
    <property type="match status" value="1"/>
</dbReference>
<dbReference type="Ensembl" id="ENSMMDT00005033877.1">
    <property type="protein sequence ID" value="ENSMMDP00005033139.1"/>
    <property type="gene ID" value="ENSMMDG00005015593.1"/>
</dbReference>
<reference evidence="17" key="2">
    <citation type="submission" date="2025-08" db="UniProtKB">
        <authorList>
            <consortium name="Ensembl"/>
        </authorList>
    </citation>
    <scope>IDENTIFICATION</scope>
</reference>
<dbReference type="InterPro" id="IPR000538">
    <property type="entry name" value="Link_dom"/>
</dbReference>
<evidence type="ECO:0008006" key="19">
    <source>
        <dbReference type="Google" id="ProtNLM"/>
    </source>
</evidence>
<evidence type="ECO:0000259" key="16">
    <source>
        <dbReference type="PROSITE" id="PS50963"/>
    </source>
</evidence>
<feature type="domain" description="FAS1" evidence="15">
    <location>
        <begin position="398"/>
        <end position="534"/>
    </location>
</feature>
<accession>A0A667ZAU7</accession>
<dbReference type="SUPFAM" id="SSF56436">
    <property type="entry name" value="C-type lectin-like"/>
    <property type="match status" value="1"/>
</dbReference>
<dbReference type="PANTHER" id="PTHR24038:SF0">
    <property type="entry name" value="STABILIN-2"/>
    <property type="match status" value="1"/>
</dbReference>
<comment type="caution">
    <text evidence="10">Lacks conserved residue(s) required for the propagation of feature annotation.</text>
</comment>
<feature type="domain" description="EGF-like" evidence="14">
    <location>
        <begin position="85"/>
        <end position="125"/>
    </location>
</feature>
<dbReference type="FunFam" id="3.10.100.10:FF:000001">
    <property type="entry name" value="Hyaluronan proteoglycan link protein 1"/>
    <property type="match status" value="1"/>
</dbReference>
<dbReference type="SUPFAM" id="SSF82153">
    <property type="entry name" value="FAS1 domain"/>
    <property type="match status" value="1"/>
</dbReference>
<dbReference type="InterPro" id="IPR024731">
    <property type="entry name" value="NELL2-like_EGF"/>
</dbReference>
<keyword evidence="18" id="KW-1185">Reference proteome</keyword>
<evidence type="ECO:0000256" key="12">
    <source>
        <dbReference type="SAM" id="MobiDB-lite"/>
    </source>
</evidence>
<sequence>FNFRESQSFFLRILPSLCQLLFIGPYFVYICVWVSTLSPSYVCCVQEVLKCDLPMMFVSKNAGCQSICMLNFWQPKCCAGYYGRDCLVCPGGVEAPCSSHGKCDDGHLGNGTCKCDTGFQGVSCEHCSEGHYGPTCKACNCTEHGSCDEGLKGRGSCFCEPGWTGERCETQQGVTWNGGCAKGAKCVQKGEKVTCTCPKGHKGDGFTCQPIDPCASEDNGGCHEHATCTMTGPGKKMCTCKDNYIGDGVTCEVKELPINRCLQDNGLCHQDAKCTDLHFEDATLGVFHLRSDKGQYKWNYTAAQQACTAEGGTLATYTQLSYAQQGGLNMCSAGWLDEARVAYPTTYSNPNCGFGHVGIVDYGTRKNLSETWDTFCYRVKEVKCECKLGYIGDGYTCTGNLLQVLSSTPSFSNFLTQILNYSQNSASGKEFVKRLSNLTVQSTLFVPDNTGLSENQTLTQRDIEYHLSEGQALALSELKNGSRIRTRLGSLTVLGIADFLNPKTLTSRYINDRFVTDSDIVASNGIIHVLQGPLTAPPPRQALHAAHKAGMGVGVVLLVTLVVGVIFVGYHFYTHKTKPFQFHYFKDENEDEASHPDCSPNVCNPVYDAAPDPVEPSPTEDKHEVVNGGSYDLLQDS</sequence>
<evidence type="ECO:0000313" key="17">
    <source>
        <dbReference type="Ensembl" id="ENSMMDP00005033139.1"/>
    </source>
</evidence>
<proteinExistence type="predicted"/>
<dbReference type="AlphaFoldDB" id="A0A667ZAU7"/>
<feature type="region of interest" description="Disordered" evidence="12">
    <location>
        <begin position="591"/>
        <end position="637"/>
    </location>
</feature>
<evidence type="ECO:0000256" key="8">
    <source>
        <dbReference type="ARBA" id="ARBA00023180"/>
    </source>
</evidence>
<evidence type="ECO:0000256" key="13">
    <source>
        <dbReference type="SAM" id="Phobius"/>
    </source>
</evidence>
<evidence type="ECO:0000256" key="7">
    <source>
        <dbReference type="ARBA" id="ARBA00023170"/>
    </source>
</evidence>
<keyword evidence="9" id="KW-0424">Laminin EGF-like domain</keyword>
<evidence type="ECO:0000256" key="11">
    <source>
        <dbReference type="PROSITE-ProRule" id="PRU00323"/>
    </source>
</evidence>
<keyword evidence="3 13" id="KW-0812">Transmembrane</keyword>
<comment type="subcellular location">
    <subcellularLocation>
        <location evidence="1">Membrane</location>
        <topology evidence="1">Single-pass type I membrane protein</topology>
    </subcellularLocation>
</comment>
<evidence type="ECO:0000256" key="3">
    <source>
        <dbReference type="ARBA" id="ARBA00022692"/>
    </source>
</evidence>
<protein>
    <recommendedName>
        <fullName evidence="19">Stabilin 2</fullName>
    </recommendedName>
</protein>
<dbReference type="InParanoid" id="A0A667ZAU7"/>
<dbReference type="FunFam" id="2.10.25.10:FF:000040">
    <property type="entry name" value="Stabilin 2"/>
    <property type="match status" value="1"/>
</dbReference>
<dbReference type="CDD" id="cd00055">
    <property type="entry name" value="EGF_Lam"/>
    <property type="match status" value="1"/>
</dbReference>
<keyword evidence="4 13" id="KW-1133">Transmembrane helix</keyword>
<keyword evidence="5 13" id="KW-0472">Membrane</keyword>
<feature type="disulfide bond" evidence="10">
    <location>
        <begin position="159"/>
        <end position="168"/>
    </location>
</feature>
<reference evidence="17" key="1">
    <citation type="submission" date="2019-06" db="EMBL/GenBank/DDBJ databases">
        <authorList>
            <consortium name="Wellcome Sanger Institute Data Sharing"/>
        </authorList>
    </citation>
    <scope>NUCLEOTIDE SEQUENCE [LARGE SCALE GENOMIC DNA]</scope>
</reference>
<dbReference type="InterPro" id="IPR000782">
    <property type="entry name" value="FAS1_domain"/>
</dbReference>
<dbReference type="InterPro" id="IPR000742">
    <property type="entry name" value="EGF"/>
</dbReference>
<dbReference type="GeneTree" id="ENSGT00940000156566"/>
<dbReference type="Proteomes" id="UP000472263">
    <property type="component" value="Chromosome 23"/>
</dbReference>
<feature type="domain" description="Link" evidence="16">
    <location>
        <begin position="285"/>
        <end position="378"/>
    </location>
</feature>
<dbReference type="PROSITE" id="PS50213">
    <property type="entry name" value="FAS1"/>
    <property type="match status" value="1"/>
</dbReference>
<dbReference type="SMART" id="SM00180">
    <property type="entry name" value="EGF_Lam"/>
    <property type="match status" value="2"/>
</dbReference>
<dbReference type="GO" id="GO:0007155">
    <property type="term" value="P:cell adhesion"/>
    <property type="evidence" value="ECO:0007669"/>
    <property type="project" value="InterPro"/>
</dbReference>
<feature type="disulfide bond" evidence="10">
    <location>
        <begin position="115"/>
        <end position="124"/>
    </location>
</feature>
<dbReference type="GO" id="GO:0005540">
    <property type="term" value="F:hyaluronic acid binding"/>
    <property type="evidence" value="ECO:0007669"/>
    <property type="project" value="InterPro"/>
</dbReference>
<dbReference type="PROSITE" id="PS00022">
    <property type="entry name" value="EGF_1"/>
    <property type="match status" value="2"/>
</dbReference>
<keyword evidence="2 10" id="KW-0245">EGF-like domain</keyword>
<keyword evidence="6 10" id="KW-1015">Disulfide bond</keyword>
<keyword evidence="7" id="KW-0675">Receptor</keyword>
<evidence type="ECO:0000256" key="1">
    <source>
        <dbReference type="ARBA" id="ARBA00004479"/>
    </source>
</evidence>
<organism evidence="17 18">
    <name type="scientific">Myripristis murdjan</name>
    <name type="common">pinecone soldierfish</name>
    <dbReference type="NCBI Taxonomy" id="586833"/>
    <lineage>
        <taxon>Eukaryota</taxon>
        <taxon>Metazoa</taxon>
        <taxon>Chordata</taxon>
        <taxon>Craniata</taxon>
        <taxon>Vertebrata</taxon>
        <taxon>Euteleostomi</taxon>
        <taxon>Actinopterygii</taxon>
        <taxon>Neopterygii</taxon>
        <taxon>Teleostei</taxon>
        <taxon>Neoteleostei</taxon>
        <taxon>Acanthomorphata</taxon>
        <taxon>Holocentriformes</taxon>
        <taxon>Holocentridae</taxon>
        <taxon>Myripristis</taxon>
    </lineage>
</organism>
<evidence type="ECO:0000256" key="4">
    <source>
        <dbReference type="ARBA" id="ARBA00022989"/>
    </source>
</evidence>
<dbReference type="PROSITE" id="PS50026">
    <property type="entry name" value="EGF_3"/>
    <property type="match status" value="3"/>
</dbReference>
<dbReference type="PROSITE" id="PS50963">
    <property type="entry name" value="LINK_2"/>
    <property type="match status" value="1"/>
</dbReference>
<dbReference type="InterPro" id="IPR016186">
    <property type="entry name" value="C-type_lectin-like/link_sf"/>
</dbReference>
<keyword evidence="8" id="KW-0325">Glycoprotein</keyword>
<evidence type="ECO:0000256" key="2">
    <source>
        <dbReference type="ARBA" id="ARBA00022536"/>
    </source>
</evidence>